<dbReference type="Pfam" id="PF01497">
    <property type="entry name" value="Peripla_BP_2"/>
    <property type="match status" value="1"/>
</dbReference>
<evidence type="ECO:0000259" key="5">
    <source>
        <dbReference type="PROSITE" id="PS50983"/>
    </source>
</evidence>
<evidence type="ECO:0000313" key="7">
    <source>
        <dbReference type="Proteomes" id="UP000076038"/>
    </source>
</evidence>
<evidence type="ECO:0000256" key="1">
    <source>
        <dbReference type="ARBA" id="ARBA00008814"/>
    </source>
</evidence>
<feature type="chain" id="PRO_5038529484" evidence="4">
    <location>
        <begin position="21"/>
        <end position="315"/>
    </location>
</feature>
<keyword evidence="2 4" id="KW-0732">Signal</keyword>
<dbReference type="Gene3D" id="3.40.50.1980">
    <property type="entry name" value="Nitrogenase molybdenum iron protein domain"/>
    <property type="match status" value="2"/>
</dbReference>
<dbReference type="PROSITE" id="PS51257">
    <property type="entry name" value="PROKAR_LIPOPROTEIN"/>
    <property type="match status" value="1"/>
</dbReference>
<dbReference type="KEGG" id="rhs:A3Q41_04893"/>
<comment type="similarity">
    <text evidence="1">Belongs to the bacterial solute-binding protein 8 family.</text>
</comment>
<dbReference type="Proteomes" id="UP000076038">
    <property type="component" value="Chromosome"/>
</dbReference>
<dbReference type="PANTHER" id="PTHR30535:SF34">
    <property type="entry name" value="MOLYBDATE-BINDING PROTEIN MOLA"/>
    <property type="match status" value="1"/>
</dbReference>
<dbReference type="SUPFAM" id="SSF53807">
    <property type="entry name" value="Helical backbone' metal receptor"/>
    <property type="match status" value="1"/>
</dbReference>
<dbReference type="InterPro" id="IPR050902">
    <property type="entry name" value="ABC_Transporter_SBP"/>
</dbReference>
<dbReference type="GO" id="GO:0071281">
    <property type="term" value="P:cellular response to iron ion"/>
    <property type="evidence" value="ECO:0007669"/>
    <property type="project" value="TreeGrafter"/>
</dbReference>
<feature type="region of interest" description="Disordered" evidence="3">
    <location>
        <begin position="27"/>
        <end position="55"/>
    </location>
</feature>
<evidence type="ECO:0000256" key="3">
    <source>
        <dbReference type="SAM" id="MobiDB-lite"/>
    </source>
</evidence>
<gene>
    <name evidence="6" type="primary">yfmC_6</name>
    <name evidence="6" type="ORF">A3Q41_04893</name>
</gene>
<dbReference type="PANTHER" id="PTHR30535">
    <property type="entry name" value="VITAMIN B12-BINDING PROTEIN"/>
    <property type="match status" value="1"/>
</dbReference>
<evidence type="ECO:0000256" key="2">
    <source>
        <dbReference type="ARBA" id="ARBA00022729"/>
    </source>
</evidence>
<reference evidence="6 7" key="1">
    <citation type="journal article" date="2016" name="Genome Announc.">
        <title>Complete Genome and Plasmid Sequences for Rhodococcus fascians D188 and Draft Sequences for Rhodococcus Isolates PBTS 1 and PBTS 2.</title>
        <authorList>
            <person name="Stamler R.A."/>
            <person name="Vereecke D."/>
            <person name="Zhang Y."/>
            <person name="Schilkey F."/>
            <person name="Devitt N."/>
            <person name="Randall J.J."/>
        </authorList>
    </citation>
    <scope>NUCLEOTIDE SEQUENCE [LARGE SCALE GENOMIC DNA]</scope>
    <source>
        <strain evidence="6 7">PBTS2</strain>
    </source>
</reference>
<dbReference type="AlphaFoldDB" id="A0A143QSK0"/>
<feature type="signal peptide" evidence="4">
    <location>
        <begin position="1"/>
        <end position="20"/>
    </location>
</feature>
<dbReference type="PATRIC" id="fig|1653479.3.peg.4951"/>
<evidence type="ECO:0000313" key="6">
    <source>
        <dbReference type="EMBL" id="AMY26153.1"/>
    </source>
</evidence>
<dbReference type="PROSITE" id="PS50983">
    <property type="entry name" value="FE_B12_PBP"/>
    <property type="match status" value="1"/>
</dbReference>
<reference evidence="7" key="2">
    <citation type="submission" date="2016-04" db="EMBL/GenBank/DDBJ databases">
        <title>Complete Genome and Plasmid Sequences for Rhodococcus fascians D188 and Draft Sequences for Rhodococcus spp. Isolates PBTS 1 and PBTS 2.</title>
        <authorList>
            <person name="Stamer R."/>
            <person name="Vereecke D."/>
            <person name="Zhang Y."/>
            <person name="Schilkey F."/>
            <person name="Devitt N."/>
            <person name="Randall J."/>
        </authorList>
    </citation>
    <scope>NUCLEOTIDE SEQUENCE [LARGE SCALE GENOMIC DNA]</scope>
    <source>
        <strain evidence="7">PBTS2</strain>
    </source>
</reference>
<organism evidence="6 7">
    <name type="scientific">Rhodococcoides fascians</name>
    <name type="common">Rhodococcus fascians</name>
    <dbReference type="NCBI Taxonomy" id="1828"/>
    <lineage>
        <taxon>Bacteria</taxon>
        <taxon>Bacillati</taxon>
        <taxon>Actinomycetota</taxon>
        <taxon>Actinomycetes</taxon>
        <taxon>Mycobacteriales</taxon>
        <taxon>Nocardiaceae</taxon>
        <taxon>Rhodococcoides</taxon>
    </lineage>
</organism>
<name>A0A143QSK0_RHOFA</name>
<feature type="compositionally biased region" description="Low complexity" evidence="3">
    <location>
        <begin position="29"/>
        <end position="40"/>
    </location>
</feature>
<sequence>MQRRSARMISAGFAVVALVAAGCSTTETDAPPAADPAPAASGEFPRTITSGSDGGSVTIDAAPQKIVSLSPTATETLYAVGAGDQVVAVDDQSDYPADAPKTGLSAFTPSLEAIVAYDPDLVIASTDLGLVTSTLAEAGVPTLVLPAATSIDDAYSQIERVADATGHDADGDAVVSRTRDRIDAAVASVPTREAPLTYFHELDDTLYTVTSASFVGQIYGLFGLTSIADGSDAGDYPQLAAEAVITSNPDVVFLADAQCCGVTAASVSSRPGWGSMTAVRDGRIFPMDEDLSSRWGPRIADQAEAVAAVVQQIPA</sequence>
<proteinExistence type="inferred from homology"/>
<feature type="domain" description="Fe/B12 periplasmic-binding" evidence="5">
    <location>
        <begin position="65"/>
        <end position="315"/>
    </location>
</feature>
<protein>
    <submittedName>
        <fullName evidence="6">Fe(3+)-citrate-binding protein YfmC</fullName>
    </submittedName>
</protein>
<dbReference type="NCBIfam" id="NF038402">
    <property type="entry name" value="TroA_like"/>
    <property type="match status" value="1"/>
</dbReference>
<evidence type="ECO:0000256" key="4">
    <source>
        <dbReference type="SAM" id="SignalP"/>
    </source>
</evidence>
<dbReference type="InterPro" id="IPR054828">
    <property type="entry name" value="Vit_B12_bind_prot"/>
</dbReference>
<dbReference type="InterPro" id="IPR002491">
    <property type="entry name" value="ABC_transptr_periplasmic_BD"/>
</dbReference>
<keyword evidence="7" id="KW-1185">Reference proteome</keyword>
<dbReference type="EMBL" id="CP015220">
    <property type="protein sequence ID" value="AMY26153.1"/>
    <property type="molecule type" value="Genomic_DNA"/>
</dbReference>
<accession>A0A143QSK0</accession>
<dbReference type="CDD" id="cd01143">
    <property type="entry name" value="YvrC"/>
    <property type="match status" value="1"/>
</dbReference>